<dbReference type="Proteomes" id="UP000578531">
    <property type="component" value="Unassembled WGS sequence"/>
</dbReference>
<gene>
    <name evidence="2" type="ORF">HO173_003227</name>
</gene>
<keyword evidence="3" id="KW-1185">Reference proteome</keyword>
<dbReference type="RefSeq" id="XP_037168020.1">
    <property type="nucleotide sequence ID" value="XM_037305155.1"/>
</dbReference>
<dbReference type="AlphaFoldDB" id="A0A8H6L7U0"/>
<evidence type="ECO:0000313" key="3">
    <source>
        <dbReference type="Proteomes" id="UP000578531"/>
    </source>
</evidence>
<proteinExistence type="predicted"/>
<evidence type="ECO:0000313" key="2">
    <source>
        <dbReference type="EMBL" id="KAF6238721.1"/>
    </source>
</evidence>
<name>A0A8H6L7U0_9LECA</name>
<accession>A0A8H6L7U0</accession>
<organism evidence="2 3">
    <name type="scientific">Letharia columbiana</name>
    <dbReference type="NCBI Taxonomy" id="112416"/>
    <lineage>
        <taxon>Eukaryota</taxon>
        <taxon>Fungi</taxon>
        <taxon>Dikarya</taxon>
        <taxon>Ascomycota</taxon>
        <taxon>Pezizomycotina</taxon>
        <taxon>Lecanoromycetes</taxon>
        <taxon>OSLEUM clade</taxon>
        <taxon>Lecanoromycetidae</taxon>
        <taxon>Lecanorales</taxon>
        <taxon>Lecanorineae</taxon>
        <taxon>Parmeliaceae</taxon>
        <taxon>Letharia</taxon>
    </lineage>
</organism>
<protein>
    <submittedName>
        <fullName evidence="2">Uncharacterized protein</fullName>
    </submittedName>
</protein>
<dbReference type="GeneID" id="59284896"/>
<dbReference type="EMBL" id="JACCJC010000008">
    <property type="protein sequence ID" value="KAF6238721.1"/>
    <property type="molecule type" value="Genomic_DNA"/>
</dbReference>
<sequence>MTSGEKAPDPVEPCCTSVQDQEPSFVPLETNESDEILAALRGEYDGDIGDDKVVILSEEELAMLKAIQPNREEVDDDASELDENLLRCLKEDEASDEDDDENPEFERR</sequence>
<feature type="region of interest" description="Disordered" evidence="1">
    <location>
        <begin position="88"/>
        <end position="108"/>
    </location>
</feature>
<feature type="compositionally biased region" description="Acidic residues" evidence="1">
    <location>
        <begin position="93"/>
        <end position="108"/>
    </location>
</feature>
<comment type="caution">
    <text evidence="2">The sequence shown here is derived from an EMBL/GenBank/DDBJ whole genome shotgun (WGS) entry which is preliminary data.</text>
</comment>
<reference evidence="2 3" key="1">
    <citation type="journal article" date="2020" name="Genomics">
        <title>Complete, high-quality genomes from long-read metagenomic sequencing of two wolf lichen thalli reveals enigmatic genome architecture.</title>
        <authorList>
            <person name="McKenzie S.K."/>
            <person name="Walston R.F."/>
            <person name="Allen J.L."/>
        </authorList>
    </citation>
    <scope>NUCLEOTIDE SEQUENCE [LARGE SCALE GENOMIC DNA]</scope>
    <source>
        <strain evidence="2">WasteWater2</strain>
    </source>
</reference>
<evidence type="ECO:0000256" key="1">
    <source>
        <dbReference type="SAM" id="MobiDB-lite"/>
    </source>
</evidence>